<evidence type="ECO:0000256" key="10">
    <source>
        <dbReference type="ARBA" id="ARBA00023098"/>
    </source>
</evidence>
<dbReference type="InterPro" id="IPR004570">
    <property type="entry name" value="Phosphatidylglycerol_P_synth"/>
</dbReference>
<evidence type="ECO:0000256" key="17">
    <source>
        <dbReference type="SAM" id="Phobius"/>
    </source>
</evidence>
<dbReference type="NCBIfam" id="TIGR00560">
    <property type="entry name" value="pgsA"/>
    <property type="match status" value="1"/>
</dbReference>
<comment type="similarity">
    <text evidence="3 16">Belongs to the CDP-alcohol phosphatidyltransferase class-I family.</text>
</comment>
<dbReference type="Pfam" id="PF01066">
    <property type="entry name" value="CDP-OH_P_transf"/>
    <property type="match status" value="1"/>
</dbReference>
<dbReference type="EMBL" id="QUZK01000018">
    <property type="protein sequence ID" value="RFF31508.1"/>
    <property type="molecule type" value="Genomic_DNA"/>
</dbReference>
<dbReference type="RefSeq" id="WP_116649814.1">
    <property type="nucleotide sequence ID" value="NZ_QUZK01000018.1"/>
</dbReference>
<dbReference type="EC" id="2.7.8.5" evidence="4 15"/>
<evidence type="ECO:0000313" key="18">
    <source>
        <dbReference type="EMBL" id="RFF31508.1"/>
    </source>
</evidence>
<protein>
    <recommendedName>
        <fullName evidence="5 15">CDP-diacylglycerol--glycerol-3-phosphate 3-phosphatidyltransferase</fullName>
        <ecNumber evidence="4 15">2.7.8.5</ecNumber>
    </recommendedName>
</protein>
<dbReference type="InterPro" id="IPR043130">
    <property type="entry name" value="CDP-OH_PTrfase_TM_dom"/>
</dbReference>
<feature type="transmembrane region" description="Helical" evidence="17">
    <location>
        <begin position="34"/>
        <end position="52"/>
    </location>
</feature>
<dbReference type="Proteomes" id="UP000260351">
    <property type="component" value="Unassembled WGS sequence"/>
</dbReference>
<gene>
    <name evidence="18" type="primary">pgsA</name>
    <name evidence="18" type="ORF">DZC52_03885</name>
</gene>
<feature type="transmembrane region" description="Helical" evidence="17">
    <location>
        <begin position="7"/>
        <end position="28"/>
    </location>
</feature>
<sequence length="186" mass="20671">MQLTIPTLLTLLRIVLIPVLVVVFYLPFDASNQVTVALFIIAAVTDWLDGWIARRWGMTSSFGAFLDPVADKLMVTVALLLIVQRHPEIGIALSAAVIIGREITISALREWMAALGEAGRVKVAWVGKIKTILQMVAIGFLLYGESLWFIPVLEIGRWLLIIAAALTIWSMFIYLRAAWPAVRKQS</sequence>
<organism evidence="18 19">
    <name type="scientific">Wenzhouxiangella sediminis</name>
    <dbReference type="NCBI Taxonomy" id="1792836"/>
    <lineage>
        <taxon>Bacteria</taxon>
        <taxon>Pseudomonadati</taxon>
        <taxon>Pseudomonadota</taxon>
        <taxon>Gammaproteobacteria</taxon>
        <taxon>Chromatiales</taxon>
        <taxon>Wenzhouxiangellaceae</taxon>
        <taxon>Wenzhouxiangella</taxon>
    </lineage>
</organism>
<evidence type="ECO:0000256" key="5">
    <source>
        <dbReference type="ARBA" id="ARBA00014944"/>
    </source>
</evidence>
<evidence type="ECO:0000256" key="9">
    <source>
        <dbReference type="ARBA" id="ARBA00022989"/>
    </source>
</evidence>
<keyword evidence="19" id="KW-1185">Reference proteome</keyword>
<reference evidence="18 19" key="1">
    <citation type="submission" date="2018-08" db="EMBL/GenBank/DDBJ databases">
        <title>Wenzhouxiangella salilacus sp. nov., a novel bacterium isolated from a saline lake in Xinjiang Province, China.</title>
        <authorList>
            <person name="Han S."/>
        </authorList>
    </citation>
    <scope>NUCLEOTIDE SEQUENCE [LARGE SCALE GENOMIC DNA]</scope>
    <source>
        <strain evidence="18 19">XDB06</strain>
    </source>
</reference>
<feature type="transmembrane region" description="Helical" evidence="17">
    <location>
        <begin position="155"/>
        <end position="175"/>
    </location>
</feature>
<keyword evidence="10" id="KW-0443">Lipid metabolism</keyword>
<evidence type="ECO:0000256" key="6">
    <source>
        <dbReference type="ARBA" id="ARBA00022516"/>
    </source>
</evidence>
<keyword evidence="11 17" id="KW-0472">Membrane</keyword>
<evidence type="ECO:0000256" key="3">
    <source>
        <dbReference type="ARBA" id="ARBA00010441"/>
    </source>
</evidence>
<dbReference type="GO" id="GO:0008444">
    <property type="term" value="F:CDP-diacylglycerol-glycerol-3-phosphate 3-phosphatidyltransferase activity"/>
    <property type="evidence" value="ECO:0007669"/>
    <property type="project" value="UniProtKB-UniRule"/>
</dbReference>
<proteinExistence type="inferred from homology"/>
<dbReference type="PIRSF" id="PIRSF000847">
    <property type="entry name" value="Phos_ph_gly_syn"/>
    <property type="match status" value="1"/>
</dbReference>
<dbReference type="PANTHER" id="PTHR14269">
    <property type="entry name" value="CDP-DIACYLGLYCEROL--GLYCEROL-3-PHOSPHATE 3-PHOSPHATIDYLTRANSFERASE-RELATED"/>
    <property type="match status" value="1"/>
</dbReference>
<comment type="pathway">
    <text evidence="2">Phospholipid metabolism; phosphatidylglycerol biosynthesis; phosphatidylglycerol from CDP-diacylglycerol: step 1/2.</text>
</comment>
<comment type="catalytic activity">
    <reaction evidence="14">
        <text>a CDP-1,2-diacyl-sn-glycerol + sn-glycerol 3-phosphate = a 1,2-diacyl-sn-glycero-3-phospho-(1'-sn-glycero-3'-phosphate) + CMP + H(+)</text>
        <dbReference type="Rhea" id="RHEA:12593"/>
        <dbReference type="ChEBI" id="CHEBI:15378"/>
        <dbReference type="ChEBI" id="CHEBI:57597"/>
        <dbReference type="ChEBI" id="CHEBI:58332"/>
        <dbReference type="ChEBI" id="CHEBI:60110"/>
        <dbReference type="ChEBI" id="CHEBI:60377"/>
        <dbReference type="EC" id="2.7.8.5"/>
    </reaction>
</comment>
<evidence type="ECO:0000256" key="11">
    <source>
        <dbReference type="ARBA" id="ARBA00023136"/>
    </source>
</evidence>
<evidence type="ECO:0000256" key="4">
    <source>
        <dbReference type="ARBA" id="ARBA00013170"/>
    </source>
</evidence>
<dbReference type="PROSITE" id="PS00379">
    <property type="entry name" value="CDP_ALCOHOL_P_TRANSF"/>
    <property type="match status" value="1"/>
</dbReference>
<feature type="transmembrane region" description="Helical" evidence="17">
    <location>
        <begin position="129"/>
        <end position="149"/>
    </location>
</feature>
<evidence type="ECO:0000256" key="7">
    <source>
        <dbReference type="ARBA" id="ARBA00022679"/>
    </source>
</evidence>
<dbReference type="GO" id="GO:0016020">
    <property type="term" value="C:membrane"/>
    <property type="evidence" value="ECO:0007669"/>
    <property type="project" value="UniProtKB-SubCell"/>
</dbReference>
<keyword evidence="8 17" id="KW-0812">Transmembrane</keyword>
<evidence type="ECO:0000256" key="16">
    <source>
        <dbReference type="RuleBase" id="RU003750"/>
    </source>
</evidence>
<evidence type="ECO:0000256" key="14">
    <source>
        <dbReference type="ARBA" id="ARBA00048586"/>
    </source>
</evidence>
<comment type="subcellular location">
    <subcellularLocation>
        <location evidence="1">Membrane</location>
        <topology evidence="1">Multi-pass membrane protein</topology>
    </subcellularLocation>
</comment>
<keyword evidence="7 16" id="KW-0808">Transferase</keyword>
<evidence type="ECO:0000256" key="15">
    <source>
        <dbReference type="NCBIfam" id="TIGR00560"/>
    </source>
</evidence>
<dbReference type="Gene3D" id="1.20.120.1760">
    <property type="match status" value="1"/>
</dbReference>
<dbReference type="AlphaFoldDB" id="A0A3E1KAL8"/>
<dbReference type="OrthoDB" id="9796672at2"/>
<evidence type="ECO:0000256" key="8">
    <source>
        <dbReference type="ARBA" id="ARBA00022692"/>
    </source>
</evidence>
<evidence type="ECO:0000256" key="12">
    <source>
        <dbReference type="ARBA" id="ARBA00023209"/>
    </source>
</evidence>
<dbReference type="PANTHER" id="PTHR14269:SF62">
    <property type="entry name" value="CDP-DIACYLGLYCEROL--GLYCEROL-3-PHOSPHATE 3-PHOSPHATIDYLTRANSFERASE 1, CHLOROPLASTIC"/>
    <property type="match status" value="1"/>
</dbReference>
<dbReference type="InterPro" id="IPR050324">
    <property type="entry name" value="CDP-alcohol_PTase-I"/>
</dbReference>
<accession>A0A3E1KAL8</accession>
<evidence type="ECO:0000256" key="13">
    <source>
        <dbReference type="ARBA" id="ARBA00023264"/>
    </source>
</evidence>
<keyword evidence="12" id="KW-0594">Phospholipid biosynthesis</keyword>
<evidence type="ECO:0000313" key="19">
    <source>
        <dbReference type="Proteomes" id="UP000260351"/>
    </source>
</evidence>
<dbReference type="InterPro" id="IPR048254">
    <property type="entry name" value="CDP_ALCOHOL_P_TRANSF_CS"/>
</dbReference>
<keyword evidence="6" id="KW-0444">Lipid biosynthesis</keyword>
<dbReference type="InterPro" id="IPR000462">
    <property type="entry name" value="CDP-OH_P_trans"/>
</dbReference>
<keyword evidence="13" id="KW-1208">Phospholipid metabolism</keyword>
<evidence type="ECO:0000256" key="1">
    <source>
        <dbReference type="ARBA" id="ARBA00004141"/>
    </source>
</evidence>
<keyword evidence="9 17" id="KW-1133">Transmembrane helix</keyword>
<dbReference type="GO" id="GO:0046474">
    <property type="term" value="P:glycerophospholipid biosynthetic process"/>
    <property type="evidence" value="ECO:0007669"/>
    <property type="project" value="TreeGrafter"/>
</dbReference>
<comment type="caution">
    <text evidence="18">The sequence shown here is derived from an EMBL/GenBank/DDBJ whole genome shotgun (WGS) entry which is preliminary data.</text>
</comment>
<evidence type="ECO:0000256" key="2">
    <source>
        <dbReference type="ARBA" id="ARBA00005042"/>
    </source>
</evidence>
<name>A0A3E1KAL8_9GAMM</name>